<dbReference type="Proteomes" id="UP000564885">
    <property type="component" value="Unassembled WGS sequence"/>
</dbReference>
<dbReference type="GO" id="GO:0005524">
    <property type="term" value="F:ATP binding"/>
    <property type="evidence" value="ECO:0007669"/>
    <property type="project" value="UniProtKB-KW"/>
</dbReference>
<evidence type="ECO:0000313" key="6">
    <source>
        <dbReference type="Proteomes" id="UP000564885"/>
    </source>
</evidence>
<feature type="domain" description="ABC transporter" evidence="4">
    <location>
        <begin position="5"/>
        <end position="239"/>
    </location>
</feature>
<evidence type="ECO:0000313" key="5">
    <source>
        <dbReference type="EMBL" id="NNM70965.1"/>
    </source>
</evidence>
<dbReference type="GO" id="GO:0015188">
    <property type="term" value="F:L-isoleucine transmembrane transporter activity"/>
    <property type="evidence" value="ECO:0007669"/>
    <property type="project" value="TreeGrafter"/>
</dbReference>
<dbReference type="AlphaFoldDB" id="A0A849I3L1"/>
<dbReference type="Pfam" id="PF00005">
    <property type="entry name" value="ABC_tran"/>
    <property type="match status" value="1"/>
</dbReference>
<dbReference type="RefSeq" id="WP_171216480.1">
    <property type="nucleotide sequence ID" value="NZ_JABEPP010000001.1"/>
</dbReference>
<comment type="caution">
    <text evidence="5">The sequence shown here is derived from an EMBL/GenBank/DDBJ whole genome shotgun (WGS) entry which is preliminary data.</text>
</comment>
<organism evidence="5 6">
    <name type="scientific">Enterovirga aerilata</name>
    <dbReference type="NCBI Taxonomy" id="2730920"/>
    <lineage>
        <taxon>Bacteria</taxon>
        <taxon>Pseudomonadati</taxon>
        <taxon>Pseudomonadota</taxon>
        <taxon>Alphaproteobacteria</taxon>
        <taxon>Hyphomicrobiales</taxon>
        <taxon>Methylobacteriaceae</taxon>
        <taxon>Enterovirga</taxon>
    </lineage>
</organism>
<dbReference type="InterPro" id="IPR051120">
    <property type="entry name" value="ABC_AA/LPS_Transport"/>
</dbReference>
<dbReference type="InterPro" id="IPR003593">
    <property type="entry name" value="AAA+_ATPase"/>
</dbReference>
<dbReference type="PANTHER" id="PTHR45772">
    <property type="entry name" value="CONSERVED COMPONENT OF ABC TRANSPORTER FOR NATURAL AMINO ACIDS-RELATED"/>
    <property type="match status" value="1"/>
</dbReference>
<dbReference type="InterPro" id="IPR032823">
    <property type="entry name" value="BCA_ABC_TP_C"/>
</dbReference>
<dbReference type="GO" id="GO:0042941">
    <property type="term" value="P:D-alanine transmembrane transport"/>
    <property type="evidence" value="ECO:0007669"/>
    <property type="project" value="TreeGrafter"/>
</dbReference>
<dbReference type="GO" id="GO:0016887">
    <property type="term" value="F:ATP hydrolysis activity"/>
    <property type="evidence" value="ECO:0007669"/>
    <property type="project" value="InterPro"/>
</dbReference>
<dbReference type="GO" id="GO:1903805">
    <property type="term" value="P:L-valine import across plasma membrane"/>
    <property type="evidence" value="ECO:0007669"/>
    <property type="project" value="TreeGrafter"/>
</dbReference>
<protein>
    <submittedName>
        <fullName evidence="5">ATP-binding cassette domain-containing protein</fullName>
    </submittedName>
</protein>
<dbReference type="EMBL" id="JABEPP010000001">
    <property type="protein sequence ID" value="NNM70965.1"/>
    <property type="molecule type" value="Genomic_DNA"/>
</dbReference>
<dbReference type="InterPro" id="IPR003439">
    <property type="entry name" value="ABC_transporter-like_ATP-bd"/>
</dbReference>
<dbReference type="SMART" id="SM00382">
    <property type="entry name" value="AAA"/>
    <property type="match status" value="1"/>
</dbReference>
<dbReference type="Pfam" id="PF12399">
    <property type="entry name" value="BCA_ABC_TP_C"/>
    <property type="match status" value="1"/>
</dbReference>
<dbReference type="InterPro" id="IPR027417">
    <property type="entry name" value="P-loop_NTPase"/>
</dbReference>
<dbReference type="GO" id="GO:0015808">
    <property type="term" value="P:L-alanine transport"/>
    <property type="evidence" value="ECO:0007669"/>
    <property type="project" value="TreeGrafter"/>
</dbReference>
<dbReference type="SUPFAM" id="SSF52540">
    <property type="entry name" value="P-loop containing nucleoside triphosphate hydrolases"/>
    <property type="match status" value="1"/>
</dbReference>
<sequence>MTVLLEVSGLVRRFGGLVAVNGLSFTVGSSEILGLIGPNGSGKTTALNLLSGALKPDAGDIRLRGRPVAGLSPDRIARLGVARTFQLVRVLPSLDARENVLAGLAFRADPLWGEAADREVSHLLQRVGLGGRGHQRSAELTYIDQKRLELARALALAPKLLLLDEWLAGLNPSELQDGIGLIQSLRREGLSIVLVEHVMDAIRTLCDRCIVMNAGSVLAEGAPDAVLSDPQVVHAYLGDPDA</sequence>
<accession>A0A849I3L1</accession>
<evidence type="ECO:0000256" key="1">
    <source>
        <dbReference type="ARBA" id="ARBA00022448"/>
    </source>
</evidence>
<evidence type="ECO:0000256" key="3">
    <source>
        <dbReference type="ARBA" id="ARBA00022840"/>
    </source>
</evidence>
<proteinExistence type="predicted"/>
<dbReference type="GO" id="GO:0005886">
    <property type="term" value="C:plasma membrane"/>
    <property type="evidence" value="ECO:0007669"/>
    <property type="project" value="TreeGrafter"/>
</dbReference>
<dbReference type="PROSITE" id="PS50893">
    <property type="entry name" value="ABC_TRANSPORTER_2"/>
    <property type="match status" value="1"/>
</dbReference>
<reference evidence="5 6" key="1">
    <citation type="submission" date="2020-04" db="EMBL/GenBank/DDBJ databases">
        <title>Enterovirga sp. isolate from soil.</title>
        <authorList>
            <person name="Chea S."/>
            <person name="Kim D.-U."/>
        </authorList>
    </citation>
    <scope>NUCLEOTIDE SEQUENCE [LARGE SCALE GENOMIC DNA]</scope>
    <source>
        <strain evidence="5 6">DB1703</strain>
    </source>
</reference>
<keyword evidence="6" id="KW-1185">Reference proteome</keyword>
<dbReference type="GO" id="GO:0015192">
    <property type="term" value="F:L-phenylalanine transmembrane transporter activity"/>
    <property type="evidence" value="ECO:0007669"/>
    <property type="project" value="TreeGrafter"/>
</dbReference>
<dbReference type="GO" id="GO:1903806">
    <property type="term" value="P:L-isoleucine import across plasma membrane"/>
    <property type="evidence" value="ECO:0007669"/>
    <property type="project" value="TreeGrafter"/>
</dbReference>
<gene>
    <name evidence="5" type="ORF">HJG44_00965</name>
</gene>
<keyword evidence="1" id="KW-0813">Transport</keyword>
<name>A0A849I3L1_9HYPH</name>
<evidence type="ECO:0000256" key="2">
    <source>
        <dbReference type="ARBA" id="ARBA00022741"/>
    </source>
</evidence>
<evidence type="ECO:0000259" key="4">
    <source>
        <dbReference type="PROSITE" id="PS50893"/>
    </source>
</evidence>
<dbReference type="Gene3D" id="3.40.50.300">
    <property type="entry name" value="P-loop containing nucleotide triphosphate hydrolases"/>
    <property type="match status" value="1"/>
</dbReference>
<dbReference type="PANTHER" id="PTHR45772:SF7">
    <property type="entry name" value="AMINO ACID ABC TRANSPORTER ATP-BINDING PROTEIN"/>
    <property type="match status" value="1"/>
</dbReference>
<keyword evidence="3 5" id="KW-0067">ATP-binding</keyword>
<keyword evidence="2" id="KW-0547">Nucleotide-binding</keyword>
<dbReference type="GO" id="GO:0005304">
    <property type="term" value="F:L-valine transmembrane transporter activity"/>
    <property type="evidence" value="ECO:0007669"/>
    <property type="project" value="TreeGrafter"/>
</dbReference>